<comment type="caution">
    <text evidence="9">The sequence shown here is derived from an EMBL/GenBank/DDBJ whole genome shotgun (WGS) entry which is preliminary data.</text>
</comment>
<feature type="transmembrane region" description="Helical" evidence="7">
    <location>
        <begin position="246"/>
        <end position="266"/>
    </location>
</feature>
<name>A0A443JNI0_9RHOB</name>
<dbReference type="PANTHER" id="PTHR43163:SF6">
    <property type="entry name" value="DIPEPTIDE TRANSPORT SYSTEM PERMEASE PROTEIN DPPB-RELATED"/>
    <property type="match status" value="1"/>
</dbReference>
<keyword evidence="5 7" id="KW-1133">Transmembrane helix</keyword>
<keyword evidence="4 7" id="KW-0812">Transmembrane</keyword>
<dbReference type="SUPFAM" id="SSF161098">
    <property type="entry name" value="MetI-like"/>
    <property type="match status" value="1"/>
</dbReference>
<dbReference type="InterPro" id="IPR045621">
    <property type="entry name" value="BPD_transp_1_N"/>
</dbReference>
<feature type="transmembrane region" description="Helical" evidence="7">
    <location>
        <begin position="152"/>
        <end position="172"/>
    </location>
</feature>
<feature type="transmembrane region" description="Helical" evidence="7">
    <location>
        <begin position="192"/>
        <end position="215"/>
    </location>
</feature>
<evidence type="ECO:0000259" key="8">
    <source>
        <dbReference type="PROSITE" id="PS50928"/>
    </source>
</evidence>
<dbReference type="Pfam" id="PF00528">
    <property type="entry name" value="BPD_transp_1"/>
    <property type="match status" value="1"/>
</dbReference>
<comment type="similarity">
    <text evidence="7">Belongs to the binding-protein-dependent transport system permease family.</text>
</comment>
<evidence type="ECO:0000256" key="3">
    <source>
        <dbReference type="ARBA" id="ARBA00022475"/>
    </source>
</evidence>
<feature type="transmembrane region" description="Helical" evidence="7">
    <location>
        <begin position="18"/>
        <end position="36"/>
    </location>
</feature>
<feature type="transmembrane region" description="Helical" evidence="7">
    <location>
        <begin position="296"/>
        <end position="322"/>
    </location>
</feature>
<evidence type="ECO:0000256" key="7">
    <source>
        <dbReference type="RuleBase" id="RU363032"/>
    </source>
</evidence>
<sequence length="329" mass="36721">MNTGADDMETGRYILRRLIYAAIMMLCTSAVIFFLINSLGNPVELMLAETPGVSQETVDLISAQYGLDKPLIQRYFIWIGDLLRLDFGTSITYNLPVGGMIWSWGLHSMQIQIPAIILSVAVAICAGTWAARRQHSRQDFTVMGTVLLGQSMPAFFLGIILIYIFSFVLGWFPSYGAISTRRLLWGSALFDGLWHMVLPVAMISMFNIATLTLLVRTNMIDTLRQDFIRTARASGLKEGEIIRRHALRMVMLPVITYVGLLLGLMLGTSPVTETVFTWPGLGALYVMAIQQLDYPLIMGISIVIAVMLILMTTLTDILYALIDPRVRLE</sequence>
<evidence type="ECO:0000256" key="2">
    <source>
        <dbReference type="ARBA" id="ARBA00022448"/>
    </source>
</evidence>
<dbReference type="PROSITE" id="PS50928">
    <property type="entry name" value="ABC_TM1"/>
    <property type="match status" value="1"/>
</dbReference>
<dbReference type="EMBL" id="SAUZ01000006">
    <property type="protein sequence ID" value="RWR22087.1"/>
    <property type="molecule type" value="Genomic_DNA"/>
</dbReference>
<dbReference type="GO" id="GO:0005886">
    <property type="term" value="C:plasma membrane"/>
    <property type="evidence" value="ECO:0007669"/>
    <property type="project" value="UniProtKB-SubCell"/>
</dbReference>
<dbReference type="Proteomes" id="UP000284476">
    <property type="component" value="Unassembled WGS sequence"/>
</dbReference>
<dbReference type="Pfam" id="PF19300">
    <property type="entry name" value="BPD_transp_1_N"/>
    <property type="match status" value="1"/>
</dbReference>
<dbReference type="GO" id="GO:0055085">
    <property type="term" value="P:transmembrane transport"/>
    <property type="evidence" value="ECO:0007669"/>
    <property type="project" value="InterPro"/>
</dbReference>
<proteinExistence type="inferred from homology"/>
<keyword evidence="6 7" id="KW-0472">Membrane</keyword>
<feature type="transmembrane region" description="Helical" evidence="7">
    <location>
        <begin position="111"/>
        <end position="131"/>
    </location>
</feature>
<evidence type="ECO:0000313" key="9">
    <source>
        <dbReference type="EMBL" id="RWR22087.1"/>
    </source>
</evidence>
<accession>A0A443JNI0</accession>
<evidence type="ECO:0000256" key="1">
    <source>
        <dbReference type="ARBA" id="ARBA00004651"/>
    </source>
</evidence>
<evidence type="ECO:0000256" key="6">
    <source>
        <dbReference type="ARBA" id="ARBA00023136"/>
    </source>
</evidence>
<protein>
    <submittedName>
        <fullName evidence="9">ABC transporter permease</fullName>
    </submittedName>
</protein>
<keyword evidence="2 7" id="KW-0813">Transport</keyword>
<dbReference type="InterPro" id="IPR035906">
    <property type="entry name" value="MetI-like_sf"/>
</dbReference>
<keyword evidence="3" id="KW-1003">Cell membrane</keyword>
<dbReference type="PANTHER" id="PTHR43163">
    <property type="entry name" value="DIPEPTIDE TRANSPORT SYSTEM PERMEASE PROTEIN DPPB-RELATED"/>
    <property type="match status" value="1"/>
</dbReference>
<evidence type="ECO:0000256" key="5">
    <source>
        <dbReference type="ARBA" id="ARBA00022989"/>
    </source>
</evidence>
<dbReference type="Gene3D" id="1.10.3720.10">
    <property type="entry name" value="MetI-like"/>
    <property type="match status" value="1"/>
</dbReference>
<dbReference type="CDD" id="cd06261">
    <property type="entry name" value="TM_PBP2"/>
    <property type="match status" value="1"/>
</dbReference>
<dbReference type="AlphaFoldDB" id="A0A443JNI0"/>
<organism evidence="9 10">
    <name type="scientific">Paenirhodobacter populi</name>
    <dbReference type="NCBI Taxonomy" id="2306993"/>
    <lineage>
        <taxon>Bacteria</taxon>
        <taxon>Pseudomonadati</taxon>
        <taxon>Pseudomonadota</taxon>
        <taxon>Alphaproteobacteria</taxon>
        <taxon>Rhodobacterales</taxon>
        <taxon>Rhodobacter group</taxon>
        <taxon>Paenirhodobacter</taxon>
    </lineage>
</organism>
<comment type="subcellular location">
    <subcellularLocation>
        <location evidence="1 7">Cell membrane</location>
        <topology evidence="1 7">Multi-pass membrane protein</topology>
    </subcellularLocation>
</comment>
<evidence type="ECO:0000256" key="4">
    <source>
        <dbReference type="ARBA" id="ARBA00022692"/>
    </source>
</evidence>
<reference evidence="9 10" key="1">
    <citation type="submission" date="2019-01" db="EMBL/GenBank/DDBJ databases">
        <title>Sinorhodobacter populi sp. nov. isolated from the symptomatic bark tissue of Populus euramericana canker.</title>
        <authorList>
            <person name="Xu G."/>
        </authorList>
    </citation>
    <scope>NUCLEOTIDE SEQUENCE [LARGE SCALE GENOMIC DNA]</scope>
    <source>
        <strain evidence="9 10">SK2B-1</strain>
    </source>
</reference>
<evidence type="ECO:0000313" key="10">
    <source>
        <dbReference type="Proteomes" id="UP000284476"/>
    </source>
</evidence>
<dbReference type="InterPro" id="IPR000515">
    <property type="entry name" value="MetI-like"/>
</dbReference>
<gene>
    <name evidence="9" type="ORF">D2T30_06995</name>
</gene>
<feature type="domain" description="ABC transmembrane type-1" evidence="8">
    <location>
        <begin position="105"/>
        <end position="319"/>
    </location>
</feature>